<evidence type="ECO:0000256" key="2">
    <source>
        <dbReference type="ARBA" id="ARBA00006075"/>
    </source>
</evidence>
<dbReference type="PANTHER" id="PTHR13220">
    <property type="entry name" value="TIMELESS INTERACTING-RELATED"/>
    <property type="match status" value="1"/>
</dbReference>
<dbReference type="SUPFAM" id="SSF57756">
    <property type="entry name" value="Retrovirus zinc finger-like domains"/>
    <property type="match status" value="1"/>
</dbReference>
<comment type="function">
    <text evidence="7">Plays an important role in the control of DNA replication and the maintenance of replication fork stability.</text>
</comment>
<accession>A0A445A7S4</accession>
<dbReference type="GO" id="GO:0008270">
    <property type="term" value="F:zinc ion binding"/>
    <property type="evidence" value="ECO:0007669"/>
    <property type="project" value="UniProtKB-KW"/>
</dbReference>
<comment type="subcellular location">
    <subcellularLocation>
        <location evidence="1 7">Nucleus</location>
    </subcellularLocation>
</comment>
<dbReference type="SMR" id="A0A445A7S4"/>
<keyword evidence="11" id="KW-1185">Reference proteome</keyword>
<evidence type="ECO:0000256" key="6">
    <source>
        <dbReference type="PROSITE-ProRule" id="PRU00047"/>
    </source>
</evidence>
<dbReference type="PROSITE" id="PS50158">
    <property type="entry name" value="ZF_CCHC"/>
    <property type="match status" value="1"/>
</dbReference>
<dbReference type="OrthoDB" id="437078at2759"/>
<feature type="compositionally biased region" description="Basic and acidic residues" evidence="8">
    <location>
        <begin position="248"/>
        <end position="265"/>
    </location>
</feature>
<feature type="compositionally biased region" description="Pro residues" evidence="8">
    <location>
        <begin position="35"/>
        <end position="47"/>
    </location>
</feature>
<keyword evidence="6" id="KW-0862">Zinc</keyword>
<evidence type="ECO:0000313" key="11">
    <source>
        <dbReference type="Proteomes" id="UP000289738"/>
    </source>
</evidence>
<evidence type="ECO:0000256" key="7">
    <source>
        <dbReference type="RuleBase" id="RU366049"/>
    </source>
</evidence>
<dbReference type="GO" id="GO:0000076">
    <property type="term" value="P:DNA replication checkpoint signaling"/>
    <property type="evidence" value="ECO:0007669"/>
    <property type="project" value="UniProtKB-UniRule"/>
</dbReference>
<keyword evidence="3 7" id="KW-0227">DNA damage</keyword>
<dbReference type="Gene3D" id="4.10.60.10">
    <property type="entry name" value="Zinc finger, CCHC-type"/>
    <property type="match status" value="1"/>
</dbReference>
<keyword evidence="4 7" id="KW-0539">Nucleus</keyword>
<dbReference type="Gramene" id="arahy.Tifrunner.gnm2.ann2.Ah13g113400.1">
    <property type="protein sequence ID" value="arahy.Tifrunner.gnm2.ann2.Ah13g113400.1-CDS"/>
    <property type="gene ID" value="arahy.Tifrunner.gnm2.ann2.Ah13g113400"/>
</dbReference>
<sequence>MSATGCYKCGRPGHWSRDCPSSAPDQNPHSSADRNPPPPRPPPPPSSSKPYSGGGARFSAGSSKSAEKPKKVPRSRPKLTPDLLLSDDGLGYVLRYFPREFKYRGRGHEVQDLGNLLRMYTEWHSRLIPYYSFDEFVLKVEKVAATKRVKMCLRDLRERVANGGDPTKLNETPVGQEIPAEEQVNGEANHEERDLFSEPQNVNDMQEDMIEEFFNTATEEPSQSMQNEPDANTVSKSIATEETSNVIQDKEASMSGKDEITEEQRARMEENRLKALQRRAARATAISQAS</sequence>
<dbReference type="Pfam" id="PF00098">
    <property type="entry name" value="zf-CCHC"/>
    <property type="match status" value="1"/>
</dbReference>
<keyword evidence="6" id="KW-0863">Zinc-finger</keyword>
<protein>
    <recommendedName>
        <fullName evidence="9">CCHC-type domain-containing protein</fullName>
    </recommendedName>
</protein>
<comment type="caution">
    <text evidence="10">The sequence shown here is derived from an EMBL/GenBank/DDBJ whole genome shotgun (WGS) entry which is preliminary data.</text>
</comment>
<dbReference type="GO" id="GO:0006974">
    <property type="term" value="P:DNA damage response"/>
    <property type="evidence" value="ECO:0007669"/>
    <property type="project" value="UniProtKB-KW"/>
</dbReference>
<keyword evidence="5 7" id="KW-0131">Cell cycle</keyword>
<dbReference type="AlphaFoldDB" id="A0A445A7S4"/>
<dbReference type="Proteomes" id="UP000289738">
    <property type="component" value="Chromosome B03"/>
</dbReference>
<name>A0A445A7S4_ARAHY</name>
<gene>
    <name evidence="10" type="ORF">Ahy_B03g067806</name>
</gene>
<evidence type="ECO:0000256" key="4">
    <source>
        <dbReference type="ARBA" id="ARBA00023242"/>
    </source>
</evidence>
<evidence type="ECO:0000313" key="10">
    <source>
        <dbReference type="EMBL" id="RYR22497.1"/>
    </source>
</evidence>
<evidence type="ECO:0000256" key="3">
    <source>
        <dbReference type="ARBA" id="ARBA00022763"/>
    </source>
</evidence>
<feature type="region of interest" description="Disordered" evidence="8">
    <location>
        <begin position="1"/>
        <end position="82"/>
    </location>
</feature>
<dbReference type="GO" id="GO:0043111">
    <property type="term" value="P:replication fork arrest"/>
    <property type="evidence" value="ECO:0007669"/>
    <property type="project" value="TreeGrafter"/>
</dbReference>
<dbReference type="SMART" id="SM00343">
    <property type="entry name" value="ZnF_C2HC"/>
    <property type="match status" value="1"/>
</dbReference>
<evidence type="ECO:0000256" key="1">
    <source>
        <dbReference type="ARBA" id="ARBA00004123"/>
    </source>
</evidence>
<dbReference type="InterPro" id="IPR012923">
    <property type="entry name" value="Csm3"/>
</dbReference>
<keyword evidence="6" id="KW-0479">Metal-binding</keyword>
<dbReference type="PANTHER" id="PTHR13220:SF11">
    <property type="entry name" value="TIMELESS-INTERACTING PROTEIN"/>
    <property type="match status" value="1"/>
</dbReference>
<dbReference type="STRING" id="3818.A0A445A7S4"/>
<dbReference type="GO" id="GO:0003677">
    <property type="term" value="F:DNA binding"/>
    <property type="evidence" value="ECO:0007669"/>
    <property type="project" value="TreeGrafter"/>
</dbReference>
<dbReference type="GO" id="GO:0031297">
    <property type="term" value="P:replication fork processing"/>
    <property type="evidence" value="ECO:0007669"/>
    <property type="project" value="UniProtKB-UniRule"/>
</dbReference>
<evidence type="ECO:0000256" key="5">
    <source>
        <dbReference type="ARBA" id="ARBA00023306"/>
    </source>
</evidence>
<dbReference type="InterPro" id="IPR040038">
    <property type="entry name" value="TIPIN/Csm3/Swi3"/>
</dbReference>
<evidence type="ECO:0000259" key="9">
    <source>
        <dbReference type="PROSITE" id="PS50158"/>
    </source>
</evidence>
<feature type="domain" description="CCHC-type" evidence="9">
    <location>
        <begin position="6"/>
        <end position="21"/>
    </location>
</feature>
<evidence type="ECO:0000256" key="8">
    <source>
        <dbReference type="SAM" id="MobiDB-lite"/>
    </source>
</evidence>
<reference evidence="10 11" key="1">
    <citation type="submission" date="2019-01" db="EMBL/GenBank/DDBJ databases">
        <title>Sequencing of cultivated peanut Arachis hypogaea provides insights into genome evolution and oil improvement.</title>
        <authorList>
            <person name="Chen X."/>
        </authorList>
    </citation>
    <scope>NUCLEOTIDE SEQUENCE [LARGE SCALE GENOMIC DNA]</scope>
    <source>
        <strain evidence="11">cv. Fuhuasheng</strain>
        <tissue evidence="10">Leaves</tissue>
    </source>
</reference>
<dbReference type="Pfam" id="PF07962">
    <property type="entry name" value="Swi3"/>
    <property type="match status" value="1"/>
</dbReference>
<dbReference type="GO" id="GO:0031298">
    <property type="term" value="C:replication fork protection complex"/>
    <property type="evidence" value="ECO:0007669"/>
    <property type="project" value="TreeGrafter"/>
</dbReference>
<proteinExistence type="inferred from homology"/>
<dbReference type="EMBL" id="SDMP01000013">
    <property type="protein sequence ID" value="RYR22497.1"/>
    <property type="molecule type" value="Genomic_DNA"/>
</dbReference>
<organism evidence="10 11">
    <name type="scientific">Arachis hypogaea</name>
    <name type="common">Peanut</name>
    <dbReference type="NCBI Taxonomy" id="3818"/>
    <lineage>
        <taxon>Eukaryota</taxon>
        <taxon>Viridiplantae</taxon>
        <taxon>Streptophyta</taxon>
        <taxon>Embryophyta</taxon>
        <taxon>Tracheophyta</taxon>
        <taxon>Spermatophyta</taxon>
        <taxon>Magnoliopsida</taxon>
        <taxon>eudicotyledons</taxon>
        <taxon>Gunneridae</taxon>
        <taxon>Pentapetalae</taxon>
        <taxon>rosids</taxon>
        <taxon>fabids</taxon>
        <taxon>Fabales</taxon>
        <taxon>Fabaceae</taxon>
        <taxon>Papilionoideae</taxon>
        <taxon>50 kb inversion clade</taxon>
        <taxon>dalbergioids sensu lato</taxon>
        <taxon>Dalbergieae</taxon>
        <taxon>Pterocarpus clade</taxon>
        <taxon>Arachis</taxon>
    </lineage>
</organism>
<dbReference type="InterPro" id="IPR036875">
    <property type="entry name" value="Znf_CCHC_sf"/>
</dbReference>
<feature type="region of interest" description="Disordered" evidence="8">
    <location>
        <begin position="239"/>
        <end position="265"/>
    </location>
</feature>
<comment type="similarity">
    <text evidence="2 7">Belongs to the CSM3 family.</text>
</comment>
<dbReference type="InterPro" id="IPR001878">
    <property type="entry name" value="Znf_CCHC"/>
</dbReference>